<dbReference type="InterPro" id="IPR000074">
    <property type="entry name" value="ApoA_E"/>
</dbReference>
<comment type="similarity">
    <text evidence="5">Belongs to the apolipoprotein A1/A4/E family.</text>
</comment>
<keyword evidence="6" id="KW-0813">Transport</keyword>
<dbReference type="PANTHER" id="PTHR18976:SF13">
    <property type="entry name" value="APOLIPOPROTEIN A-V"/>
    <property type="match status" value="1"/>
</dbReference>
<dbReference type="AlphaFoldDB" id="A0A7L0DD53"/>
<evidence type="ECO:0000256" key="12">
    <source>
        <dbReference type="ARBA" id="ARBA00023034"/>
    </source>
</evidence>
<keyword evidence="8" id="KW-0964">Secreted</keyword>
<keyword evidence="7" id="KW-0162">Chylomicron</keyword>
<comment type="subcellular location">
    <subcellularLocation>
        <location evidence="1">Early endosome</location>
    </subcellularLocation>
    <subcellularLocation>
        <location evidence="2">Golgi apparatus</location>
        <location evidence="2">trans-Golgi network</location>
    </subcellularLocation>
    <subcellularLocation>
        <location evidence="3">Late endosome</location>
    </subcellularLocation>
    <subcellularLocation>
        <location evidence="4">Secreted</location>
    </subcellularLocation>
</comment>
<keyword evidence="21" id="KW-1185">Reference proteome</keyword>
<feature type="region of interest" description="Disordered" evidence="19">
    <location>
        <begin position="30"/>
        <end position="84"/>
    </location>
</feature>
<evidence type="ECO:0000256" key="18">
    <source>
        <dbReference type="ARBA" id="ARBA00046669"/>
    </source>
</evidence>
<dbReference type="PANTHER" id="PTHR18976">
    <property type="entry name" value="APOLIPOPROTEIN"/>
    <property type="match status" value="1"/>
</dbReference>
<feature type="compositionally biased region" description="Low complexity" evidence="19">
    <location>
        <begin position="309"/>
        <end position="318"/>
    </location>
</feature>
<evidence type="ECO:0000313" key="20">
    <source>
        <dbReference type="EMBL" id="NXJ69648.1"/>
    </source>
</evidence>
<dbReference type="InterPro" id="IPR050163">
    <property type="entry name" value="Apolipoprotein_A1/A4/E"/>
</dbReference>
<evidence type="ECO:0000256" key="7">
    <source>
        <dbReference type="ARBA" id="ARBA00022513"/>
    </source>
</evidence>
<evidence type="ECO:0000256" key="11">
    <source>
        <dbReference type="ARBA" id="ARBA00022753"/>
    </source>
</evidence>
<dbReference type="GO" id="GO:0008203">
    <property type="term" value="P:cholesterol metabolic process"/>
    <property type="evidence" value="ECO:0007669"/>
    <property type="project" value="TreeGrafter"/>
</dbReference>
<dbReference type="Pfam" id="PF01442">
    <property type="entry name" value="Apolipoprotein"/>
    <property type="match status" value="1"/>
</dbReference>
<reference evidence="20 21" key="1">
    <citation type="submission" date="2019-09" db="EMBL/GenBank/DDBJ databases">
        <title>Bird 10,000 Genomes (B10K) Project - Family phase.</title>
        <authorList>
            <person name="Zhang G."/>
        </authorList>
    </citation>
    <scope>NUCLEOTIDE SEQUENCE [LARGE SCALE GENOMIC DNA]</scope>
    <source>
        <strain evidence="20">B10K-DU-006-20</strain>
        <tissue evidence="20">Mixed tissue sample</tissue>
    </source>
</reference>
<dbReference type="GO" id="GO:0042157">
    <property type="term" value="P:lipoprotein metabolic process"/>
    <property type="evidence" value="ECO:0007669"/>
    <property type="project" value="InterPro"/>
</dbReference>
<proteinExistence type="inferred from homology"/>
<name>A0A7L0DD53_9CHAR</name>
<keyword evidence="9" id="KW-0597">Phosphoprotein</keyword>
<keyword evidence="13" id="KW-0445">Lipid transport</keyword>
<comment type="caution">
    <text evidence="20">The sequence shown here is derived from an EMBL/GenBank/DDBJ whole genome shotgun (WGS) entry which is preliminary data.</text>
</comment>
<dbReference type="GO" id="GO:0060228">
    <property type="term" value="F:phosphatidylcholine-sterol O-acyltransferase activator activity"/>
    <property type="evidence" value="ECO:0007669"/>
    <property type="project" value="TreeGrafter"/>
</dbReference>
<evidence type="ECO:0000256" key="8">
    <source>
        <dbReference type="ARBA" id="ARBA00022525"/>
    </source>
</evidence>
<evidence type="ECO:0000256" key="13">
    <source>
        <dbReference type="ARBA" id="ARBA00023055"/>
    </source>
</evidence>
<evidence type="ECO:0000256" key="16">
    <source>
        <dbReference type="ARBA" id="ARBA00042594"/>
    </source>
</evidence>
<dbReference type="SUPFAM" id="SSF58113">
    <property type="entry name" value="Apolipoprotein A-I"/>
    <property type="match status" value="1"/>
</dbReference>
<comment type="subunit">
    <text evidence="18">Interacts with GPIHBP1. Interacts with SORL1; this interaction leads to APOA5 internalization and sorting either to lysosomes and degradation, or to the trans-Golgi network.</text>
</comment>
<dbReference type="GO" id="GO:0042627">
    <property type="term" value="C:chylomicron"/>
    <property type="evidence" value="ECO:0007669"/>
    <property type="project" value="UniProtKB-KW"/>
</dbReference>
<sequence>SSTAPPTAALLSAVSPAELAGSSFWEYLSQVTSDKESPEHGQGSKLGRDMTSLKERDQDGGSCVGNLLEKLGPLSRGGQPPRLQQDSASLRELLRRELQSLRAKLSPYVDDVHRTVGRHLEELRSRLQPLTEELLDQVSLKARELRRRLMPGRGGRAQLLGGAEEAPGLPAPYAATTGSPTGQGTGVFQPHAQRLLAEIHRGVEELHRGVAPHARASPQQLARDMQELSAQLAQNARDLHHQIQGNLEQLQARLSLYPGGPQQSPASAQRLAREVQRRVEEFRRDTYVQIQDFTRAIDRETEEMRLKLSSSSSSSSSSLPSRPGDSQEGPPALEDLHARLDALWTDLAHSLSERGGEGR</sequence>
<dbReference type="Gene3D" id="1.20.120.20">
    <property type="entry name" value="Apolipoprotein"/>
    <property type="match status" value="2"/>
</dbReference>
<dbReference type="GO" id="GO:0005770">
    <property type="term" value="C:late endosome"/>
    <property type="evidence" value="ECO:0007669"/>
    <property type="project" value="UniProtKB-SubCell"/>
</dbReference>
<evidence type="ECO:0000313" key="21">
    <source>
        <dbReference type="Proteomes" id="UP000545435"/>
    </source>
</evidence>
<dbReference type="GO" id="GO:0034361">
    <property type="term" value="C:very-low-density lipoprotein particle"/>
    <property type="evidence" value="ECO:0007669"/>
    <property type="project" value="UniProtKB-KW"/>
</dbReference>
<accession>A0A7L0DD53</accession>
<dbReference type="GO" id="GO:0005794">
    <property type="term" value="C:Golgi apparatus"/>
    <property type="evidence" value="ECO:0007669"/>
    <property type="project" value="UniProtKB-SubCell"/>
</dbReference>
<dbReference type="GO" id="GO:0055090">
    <property type="term" value="P:acylglycerol homeostasis"/>
    <property type="evidence" value="ECO:0007669"/>
    <property type="project" value="TreeGrafter"/>
</dbReference>
<feature type="non-terminal residue" evidence="20">
    <location>
        <position position="1"/>
    </location>
</feature>
<evidence type="ECO:0000256" key="19">
    <source>
        <dbReference type="SAM" id="MobiDB-lite"/>
    </source>
</evidence>
<keyword evidence="11" id="KW-0967">Endosome</keyword>
<organism evidence="20 21">
    <name type="scientific">Rostratula benghalensis</name>
    <name type="common">greater painted-snipe</name>
    <dbReference type="NCBI Taxonomy" id="118793"/>
    <lineage>
        <taxon>Eukaryota</taxon>
        <taxon>Metazoa</taxon>
        <taxon>Chordata</taxon>
        <taxon>Craniata</taxon>
        <taxon>Vertebrata</taxon>
        <taxon>Euteleostomi</taxon>
        <taxon>Archelosauria</taxon>
        <taxon>Archosauria</taxon>
        <taxon>Dinosauria</taxon>
        <taxon>Saurischia</taxon>
        <taxon>Theropoda</taxon>
        <taxon>Coelurosauria</taxon>
        <taxon>Aves</taxon>
        <taxon>Neognathae</taxon>
        <taxon>Neoaves</taxon>
        <taxon>Charadriiformes</taxon>
        <taxon>Rostratulidae</taxon>
        <taxon>Rostratula</taxon>
    </lineage>
</organism>
<keyword evidence="10" id="KW-0732">Signal</keyword>
<evidence type="ECO:0000256" key="4">
    <source>
        <dbReference type="ARBA" id="ARBA00004613"/>
    </source>
</evidence>
<dbReference type="Proteomes" id="UP000545435">
    <property type="component" value="Unassembled WGS sequence"/>
</dbReference>
<dbReference type="GO" id="GO:0033344">
    <property type="term" value="P:cholesterol efflux"/>
    <property type="evidence" value="ECO:0007669"/>
    <property type="project" value="TreeGrafter"/>
</dbReference>
<protein>
    <recommendedName>
        <fullName evidence="15">Apolipoprotein A-V</fullName>
    </recommendedName>
    <alternativeName>
        <fullName evidence="16">Apolipoprotein A5</fullName>
    </alternativeName>
</protein>
<keyword evidence="14" id="KW-0850">VLDL</keyword>
<evidence type="ECO:0000256" key="2">
    <source>
        <dbReference type="ARBA" id="ARBA00004601"/>
    </source>
</evidence>
<dbReference type="EMBL" id="VXAI01000361">
    <property type="protein sequence ID" value="NXJ69648.1"/>
    <property type="molecule type" value="Genomic_DNA"/>
</dbReference>
<dbReference type="GO" id="GO:0034364">
    <property type="term" value="C:high-density lipoprotein particle"/>
    <property type="evidence" value="ECO:0007669"/>
    <property type="project" value="TreeGrafter"/>
</dbReference>
<dbReference type="GO" id="GO:0120020">
    <property type="term" value="F:cholesterol transfer activity"/>
    <property type="evidence" value="ECO:0007669"/>
    <property type="project" value="TreeGrafter"/>
</dbReference>
<feature type="region of interest" description="Disordered" evidence="19">
    <location>
        <begin position="304"/>
        <end position="337"/>
    </location>
</feature>
<evidence type="ECO:0000256" key="15">
    <source>
        <dbReference type="ARBA" id="ARBA00040758"/>
    </source>
</evidence>
<evidence type="ECO:0000256" key="14">
    <source>
        <dbReference type="ARBA" id="ARBA00023313"/>
    </source>
</evidence>
<dbReference type="GO" id="GO:1903561">
    <property type="term" value="C:extracellular vesicle"/>
    <property type="evidence" value="ECO:0007669"/>
    <property type="project" value="TreeGrafter"/>
</dbReference>
<comment type="function">
    <text evidence="17">Minor apolipoprotein mainly associated with HDL and to a lesser extent with VLDL. May also be associated with chylomicrons. Important determinant of plasma triglyceride (TG) levels by both being a potent stimulator of apo-CII lipoprotein lipase (LPL) TG hydrolysis and an inhibitor of the hepatic VLDL-TG production rate (without affecting the VLDL-apoB production rate). Activates poorly lecithin:cholesterol acyltransferase (LCAT) and does not enhance efflux of cholesterol from macrophages. Binds heparin.</text>
</comment>
<evidence type="ECO:0000256" key="6">
    <source>
        <dbReference type="ARBA" id="ARBA00022448"/>
    </source>
</evidence>
<evidence type="ECO:0000256" key="10">
    <source>
        <dbReference type="ARBA" id="ARBA00022729"/>
    </source>
</evidence>
<feature type="compositionally biased region" description="Basic and acidic residues" evidence="19">
    <location>
        <begin position="46"/>
        <end position="59"/>
    </location>
</feature>
<dbReference type="GO" id="GO:0005543">
    <property type="term" value="F:phospholipid binding"/>
    <property type="evidence" value="ECO:0007669"/>
    <property type="project" value="TreeGrafter"/>
</dbReference>
<evidence type="ECO:0000256" key="5">
    <source>
        <dbReference type="ARBA" id="ARBA00008788"/>
    </source>
</evidence>
<gene>
    <name evidence="20" type="primary">Apoa5</name>
    <name evidence="20" type="ORF">ROSBEN_R14202</name>
</gene>
<feature type="non-terminal residue" evidence="20">
    <location>
        <position position="359"/>
    </location>
</feature>
<keyword evidence="12" id="KW-0333">Golgi apparatus</keyword>
<evidence type="ECO:0000256" key="9">
    <source>
        <dbReference type="ARBA" id="ARBA00022553"/>
    </source>
</evidence>
<dbReference type="GO" id="GO:0005769">
    <property type="term" value="C:early endosome"/>
    <property type="evidence" value="ECO:0007669"/>
    <property type="project" value="UniProtKB-SubCell"/>
</dbReference>
<evidence type="ECO:0000256" key="1">
    <source>
        <dbReference type="ARBA" id="ARBA00004412"/>
    </source>
</evidence>
<evidence type="ECO:0000256" key="17">
    <source>
        <dbReference type="ARBA" id="ARBA00046248"/>
    </source>
</evidence>
<evidence type="ECO:0000256" key="3">
    <source>
        <dbReference type="ARBA" id="ARBA00004603"/>
    </source>
</evidence>
<dbReference type="GO" id="GO:0033700">
    <property type="term" value="P:phospholipid efflux"/>
    <property type="evidence" value="ECO:0007669"/>
    <property type="project" value="TreeGrafter"/>
</dbReference>